<proteinExistence type="predicted"/>
<feature type="compositionally biased region" description="Basic and acidic residues" evidence="1">
    <location>
        <begin position="83"/>
        <end position="96"/>
    </location>
</feature>
<sequence>MTSSSNSVAVTPPAKIPPTKGLEHLPGVFFSQCESLSSVKNPRMPSEEDIRSEILEPKGGLWESFPQIRGQDSKQIGLARMFNEEKRKRENARKEAQNPVSERAPREDSHDRDSQETVRPESVVAVLDFDNPQDPRWLLIGLAKK</sequence>
<gene>
    <name evidence="2" type="ORF">EYC84_007111</name>
</gene>
<dbReference type="EMBL" id="VICG01000001">
    <property type="protein sequence ID" value="KAA8577107.1"/>
    <property type="molecule type" value="Genomic_DNA"/>
</dbReference>
<reference evidence="2 3" key="1">
    <citation type="submission" date="2019-06" db="EMBL/GenBank/DDBJ databases">
        <title>Genome Sequence of the Brown Rot Fungal Pathogen Monilinia fructicola.</title>
        <authorList>
            <person name="De Miccolis Angelini R.M."/>
            <person name="Landi L."/>
            <person name="Abate D."/>
            <person name="Pollastro S."/>
            <person name="Romanazzi G."/>
            <person name="Faretra F."/>
        </authorList>
    </citation>
    <scope>NUCLEOTIDE SEQUENCE [LARGE SCALE GENOMIC DNA]</scope>
    <source>
        <strain evidence="2 3">Mfrc123</strain>
    </source>
</reference>
<evidence type="ECO:0000313" key="2">
    <source>
        <dbReference type="EMBL" id="KAA8577107.1"/>
    </source>
</evidence>
<keyword evidence="3" id="KW-1185">Reference proteome</keyword>
<protein>
    <submittedName>
        <fullName evidence="2">Uncharacterized protein</fullName>
    </submittedName>
</protein>
<feature type="compositionally biased region" description="Basic and acidic residues" evidence="1">
    <location>
        <begin position="103"/>
        <end position="119"/>
    </location>
</feature>
<dbReference type="AlphaFoldDB" id="A0A5M9K888"/>
<feature type="region of interest" description="Disordered" evidence="1">
    <location>
        <begin position="83"/>
        <end position="125"/>
    </location>
</feature>
<accession>A0A5M9K888</accession>
<name>A0A5M9K888_MONFR</name>
<feature type="region of interest" description="Disordered" evidence="1">
    <location>
        <begin position="1"/>
        <end position="24"/>
    </location>
</feature>
<comment type="caution">
    <text evidence="2">The sequence shown here is derived from an EMBL/GenBank/DDBJ whole genome shotgun (WGS) entry which is preliminary data.</text>
</comment>
<evidence type="ECO:0000256" key="1">
    <source>
        <dbReference type="SAM" id="MobiDB-lite"/>
    </source>
</evidence>
<evidence type="ECO:0000313" key="3">
    <source>
        <dbReference type="Proteomes" id="UP000322873"/>
    </source>
</evidence>
<organism evidence="2 3">
    <name type="scientific">Monilinia fructicola</name>
    <name type="common">Brown rot fungus</name>
    <name type="synonym">Ciboria fructicola</name>
    <dbReference type="NCBI Taxonomy" id="38448"/>
    <lineage>
        <taxon>Eukaryota</taxon>
        <taxon>Fungi</taxon>
        <taxon>Dikarya</taxon>
        <taxon>Ascomycota</taxon>
        <taxon>Pezizomycotina</taxon>
        <taxon>Leotiomycetes</taxon>
        <taxon>Helotiales</taxon>
        <taxon>Sclerotiniaceae</taxon>
        <taxon>Monilinia</taxon>
    </lineage>
</organism>
<dbReference type="Proteomes" id="UP000322873">
    <property type="component" value="Unassembled WGS sequence"/>
</dbReference>